<organism evidence="2 3">
    <name type="scientific">Paraburkholderia phytofirmans (strain DSM 17436 / LMG 22146 / PsJN)</name>
    <name type="common">Burkholderia phytofirmans</name>
    <dbReference type="NCBI Taxonomy" id="398527"/>
    <lineage>
        <taxon>Bacteria</taxon>
        <taxon>Pseudomonadati</taxon>
        <taxon>Pseudomonadota</taxon>
        <taxon>Betaproteobacteria</taxon>
        <taxon>Burkholderiales</taxon>
        <taxon>Burkholderiaceae</taxon>
        <taxon>Paraburkholderia</taxon>
    </lineage>
</organism>
<dbReference type="KEGG" id="bpy:Bphyt_7372"/>
<feature type="transmembrane region" description="Helical" evidence="1">
    <location>
        <begin position="41"/>
        <end position="61"/>
    </location>
</feature>
<name>B2THB1_PARPJ</name>
<dbReference type="EMBL" id="CP001054">
    <property type="protein sequence ID" value="ACD21657.1"/>
    <property type="molecule type" value="Genomic_DNA"/>
</dbReference>
<evidence type="ECO:0000256" key="1">
    <source>
        <dbReference type="SAM" id="Phobius"/>
    </source>
</evidence>
<reference evidence="2 3" key="1">
    <citation type="journal article" date="2011" name="J. Bacteriol.">
        <title>Complete genome sequence of the plant growth-promoting endophyte Burkholderia phytofirmans strain PsJN.</title>
        <authorList>
            <person name="Weilharter A."/>
            <person name="Mitter B."/>
            <person name="Shin M.V."/>
            <person name="Chain P.S."/>
            <person name="Nowak J."/>
            <person name="Sessitsch A."/>
        </authorList>
    </citation>
    <scope>NUCLEOTIDE SEQUENCE [LARGE SCALE GENOMIC DNA]</scope>
    <source>
        <strain evidence="3">DSM 17436 / LMG 22146 / PsJN</strain>
        <plasmid evidence="2 3">pBPHYT01</plasmid>
    </source>
</reference>
<feature type="transmembrane region" description="Helical" evidence="1">
    <location>
        <begin position="67"/>
        <end position="89"/>
    </location>
</feature>
<dbReference type="RefSeq" id="WP_012431026.1">
    <property type="nucleotide sequence ID" value="NC_010679.1"/>
</dbReference>
<dbReference type="Proteomes" id="UP000001739">
    <property type="component" value="Plasmid pBPHYT01"/>
</dbReference>
<proteinExistence type="predicted"/>
<evidence type="ECO:0000313" key="2">
    <source>
        <dbReference type="EMBL" id="ACD21657.1"/>
    </source>
</evidence>
<accession>B2THB1</accession>
<keyword evidence="1" id="KW-0812">Transmembrane</keyword>
<dbReference type="AlphaFoldDB" id="B2THB1"/>
<geneLocation type="plasmid" evidence="2 3">
    <name>pBPHYT01</name>
</geneLocation>
<sequence length="101" mass="11108" precursor="true">MNDITAFIWTYNREVAACLTFAAVAFLFAGIVLWRHGITKPYVLASIFGWTLVAISLIPIFTGARGWAWVLASLAFIVGLALAGLQQLVAVRRRERASRAV</sequence>
<gene>
    <name evidence="2" type="ordered locus">Bphyt_7372</name>
</gene>
<keyword evidence="2" id="KW-0614">Plasmid</keyword>
<dbReference type="HOGENOM" id="CLU_2286201_0_0_4"/>
<keyword evidence="1" id="KW-1133">Transmembrane helix</keyword>
<feature type="transmembrane region" description="Helical" evidence="1">
    <location>
        <begin position="15"/>
        <end position="34"/>
    </location>
</feature>
<evidence type="ECO:0000313" key="3">
    <source>
        <dbReference type="Proteomes" id="UP000001739"/>
    </source>
</evidence>
<protein>
    <recommendedName>
        <fullName evidence="4">Transmembrane protein</fullName>
    </recommendedName>
</protein>
<keyword evidence="1" id="KW-0472">Membrane</keyword>
<evidence type="ECO:0008006" key="4">
    <source>
        <dbReference type="Google" id="ProtNLM"/>
    </source>
</evidence>